<proteinExistence type="predicted"/>
<dbReference type="EMBL" id="QGKX02001290">
    <property type="protein sequence ID" value="KAF3536663.1"/>
    <property type="molecule type" value="Genomic_DNA"/>
</dbReference>
<dbReference type="AlphaFoldDB" id="A0A8S9Q9Z5"/>
<organism evidence="2 3">
    <name type="scientific">Brassica cretica</name>
    <name type="common">Mustard</name>
    <dbReference type="NCBI Taxonomy" id="69181"/>
    <lineage>
        <taxon>Eukaryota</taxon>
        <taxon>Viridiplantae</taxon>
        <taxon>Streptophyta</taxon>
        <taxon>Embryophyta</taxon>
        <taxon>Tracheophyta</taxon>
        <taxon>Spermatophyta</taxon>
        <taxon>Magnoliopsida</taxon>
        <taxon>eudicotyledons</taxon>
        <taxon>Gunneridae</taxon>
        <taxon>Pentapetalae</taxon>
        <taxon>rosids</taxon>
        <taxon>malvids</taxon>
        <taxon>Brassicales</taxon>
        <taxon>Brassicaceae</taxon>
        <taxon>Brassiceae</taxon>
        <taxon>Brassica</taxon>
    </lineage>
</organism>
<feature type="region of interest" description="Disordered" evidence="1">
    <location>
        <begin position="1"/>
        <end position="28"/>
    </location>
</feature>
<reference evidence="2" key="1">
    <citation type="submission" date="2019-12" db="EMBL/GenBank/DDBJ databases">
        <title>Genome sequencing and annotation of Brassica cretica.</title>
        <authorList>
            <person name="Studholme D.J."/>
            <person name="Sarris P."/>
        </authorList>
    </citation>
    <scope>NUCLEOTIDE SEQUENCE</scope>
    <source>
        <strain evidence="2">PFS-109/04</strain>
        <tissue evidence="2">Leaf</tissue>
    </source>
</reference>
<sequence length="95" mass="10592">MGNCFSEDVSSGPGATASVSGTASSSSALATTNDAVDYYLKSRGYNGLFSQIESKCKGSFHWLFWRDFTLAVDLPYIWQWLRFNFADLDKTHSFL</sequence>
<evidence type="ECO:0000313" key="3">
    <source>
        <dbReference type="Proteomes" id="UP000712600"/>
    </source>
</evidence>
<protein>
    <submittedName>
        <fullName evidence="2">Uncharacterized protein</fullName>
    </submittedName>
</protein>
<gene>
    <name evidence="2" type="ORF">F2Q69_00025247</name>
</gene>
<accession>A0A8S9Q9Z5</accession>
<evidence type="ECO:0000313" key="2">
    <source>
        <dbReference type="EMBL" id="KAF3536663.1"/>
    </source>
</evidence>
<feature type="compositionally biased region" description="Low complexity" evidence="1">
    <location>
        <begin position="10"/>
        <end position="28"/>
    </location>
</feature>
<name>A0A8S9Q9Z5_BRACR</name>
<evidence type="ECO:0000256" key="1">
    <source>
        <dbReference type="SAM" id="MobiDB-lite"/>
    </source>
</evidence>
<dbReference type="Proteomes" id="UP000712600">
    <property type="component" value="Unassembled WGS sequence"/>
</dbReference>
<comment type="caution">
    <text evidence="2">The sequence shown here is derived from an EMBL/GenBank/DDBJ whole genome shotgun (WGS) entry which is preliminary data.</text>
</comment>